<dbReference type="AlphaFoldDB" id="A0A556N6M9"/>
<reference evidence="3 4" key="1">
    <citation type="submission" date="2019-07" db="EMBL/GenBank/DDBJ databases">
        <authorList>
            <person name="Huq M.A."/>
        </authorList>
    </citation>
    <scope>NUCLEOTIDE SEQUENCE [LARGE SCALE GENOMIC DNA]</scope>
    <source>
        <strain evidence="3 4">MAH-3</strain>
    </source>
</reference>
<dbReference type="EMBL" id="VLPL01000001">
    <property type="protein sequence ID" value="TSJ47832.1"/>
    <property type="molecule type" value="Genomic_DNA"/>
</dbReference>
<dbReference type="OrthoDB" id="765973at2"/>
<evidence type="ECO:0000313" key="4">
    <source>
        <dbReference type="Proteomes" id="UP000316008"/>
    </source>
</evidence>
<dbReference type="Pfam" id="PF11680">
    <property type="entry name" value="DUF3276"/>
    <property type="match status" value="1"/>
</dbReference>
<gene>
    <name evidence="3" type="ORF">FO442_01515</name>
</gene>
<dbReference type="Proteomes" id="UP000316008">
    <property type="component" value="Unassembled WGS sequence"/>
</dbReference>
<keyword evidence="2" id="KW-0238">DNA-binding</keyword>
<dbReference type="InterPro" id="IPR006628">
    <property type="entry name" value="PUR-bd_fam"/>
</dbReference>
<dbReference type="GO" id="GO:0000977">
    <property type="term" value="F:RNA polymerase II transcription regulatory region sequence-specific DNA binding"/>
    <property type="evidence" value="ECO:0007669"/>
    <property type="project" value="InterPro"/>
</dbReference>
<accession>A0A556N6M9</accession>
<comment type="similarity">
    <text evidence="1">Belongs to the PUR DNA-binding protein family.</text>
</comment>
<evidence type="ECO:0000256" key="2">
    <source>
        <dbReference type="ARBA" id="ARBA00023125"/>
    </source>
</evidence>
<sequence>MQNELDYDSQREVFTKIVKAGKRTYFFDIKATKGQDHYITLTESKKVNINGKEVFQKHKVFLYKEDFDKFSETLLEVMNKANELNLGESSNPSYASDVHFEDL</sequence>
<evidence type="ECO:0000313" key="3">
    <source>
        <dbReference type="EMBL" id="TSJ47832.1"/>
    </source>
</evidence>
<protein>
    <submittedName>
        <fullName evidence="3">DUF3276 family protein</fullName>
    </submittedName>
</protein>
<evidence type="ECO:0000256" key="1">
    <source>
        <dbReference type="ARBA" id="ARBA00009251"/>
    </source>
</evidence>
<name>A0A556N6M9_9FLAO</name>
<keyword evidence="4" id="KW-1185">Reference proteome</keyword>
<dbReference type="RefSeq" id="WP_144331367.1">
    <property type="nucleotide sequence ID" value="NZ_VLPL01000001.1"/>
</dbReference>
<organism evidence="3 4">
    <name type="scientific">Fluviicola chungangensis</name>
    <dbReference type="NCBI Taxonomy" id="2597671"/>
    <lineage>
        <taxon>Bacteria</taxon>
        <taxon>Pseudomonadati</taxon>
        <taxon>Bacteroidota</taxon>
        <taxon>Flavobacteriia</taxon>
        <taxon>Flavobacteriales</taxon>
        <taxon>Crocinitomicaceae</taxon>
        <taxon>Fluviicola</taxon>
    </lineage>
</organism>
<dbReference type="GO" id="GO:0032422">
    <property type="term" value="F:purine-rich negative regulatory element binding"/>
    <property type="evidence" value="ECO:0007669"/>
    <property type="project" value="InterPro"/>
</dbReference>
<proteinExistence type="inferred from homology"/>
<dbReference type="Gene3D" id="3.10.450.700">
    <property type="match status" value="1"/>
</dbReference>
<comment type="caution">
    <text evidence="3">The sequence shown here is derived from an EMBL/GenBank/DDBJ whole genome shotgun (WGS) entry which is preliminary data.</text>
</comment>